<dbReference type="SUPFAM" id="SSF56112">
    <property type="entry name" value="Protein kinase-like (PK-like)"/>
    <property type="match status" value="1"/>
</dbReference>
<dbReference type="PANTHER" id="PTHR21310:SF39">
    <property type="entry name" value="AMINOGLYCOSIDE PHOSPHOTRANSFERASE DOMAIN-CONTAINING PROTEIN"/>
    <property type="match status" value="1"/>
</dbReference>
<dbReference type="Proteomes" id="UP000219338">
    <property type="component" value="Unassembled WGS sequence"/>
</dbReference>
<dbReference type="InterPro" id="IPR051678">
    <property type="entry name" value="AGP_Transferase"/>
</dbReference>
<feature type="domain" description="Aminoglycoside phosphotransferase" evidence="1">
    <location>
        <begin position="102"/>
        <end position="287"/>
    </location>
</feature>
<protein>
    <recommendedName>
        <fullName evidence="1">Aminoglycoside phosphotransferase domain-containing protein</fullName>
    </recommendedName>
</protein>
<gene>
    <name evidence="2" type="ORF">ARMOST_15033</name>
</gene>
<dbReference type="Pfam" id="PF01636">
    <property type="entry name" value="APH"/>
    <property type="match status" value="1"/>
</dbReference>
<dbReference type="PANTHER" id="PTHR21310">
    <property type="entry name" value="AMINOGLYCOSIDE PHOSPHOTRANSFERASE-RELATED-RELATED"/>
    <property type="match status" value="1"/>
</dbReference>
<proteinExistence type="predicted"/>
<dbReference type="Gene3D" id="1.10.510.10">
    <property type="entry name" value="Transferase(Phosphotransferase) domain 1"/>
    <property type="match status" value="1"/>
</dbReference>
<evidence type="ECO:0000313" key="3">
    <source>
        <dbReference type="Proteomes" id="UP000219338"/>
    </source>
</evidence>
<dbReference type="EMBL" id="FUEG01000014">
    <property type="protein sequence ID" value="SJL11627.1"/>
    <property type="molecule type" value="Genomic_DNA"/>
</dbReference>
<sequence length="343" mass="39135">MNGTVSNFFVVNVRISTSKSLAEHFLAFILRPFVLSRRKLGDAGSEQSNPVRHLTDSDIIELWKDSHKVDADTFQTILGFPNPGNIASIGFGTIVKRFSGAKEAQAMEFVREETTIPVPPCYRSIDSAFPRYIAMAFIEGQTVASVWDKLGFWMRFRIVASLWHYVYQLRSISRRNPHLCRFPGPFGGAGPETCTGSLFNDSGAGPFRSYAHMAAWYRNRLLVMQKFRPNFVAFKTIDPFFDDTRPLVFTHQDLHMRNLILGNDGQLWVIDWDAAGFYPEWFEGANMREVYRLHGDGGTWNKLNSWIFGESNSRGQWRYIDAIRYSLVSMSADVPDLIGMDKL</sequence>
<reference evidence="3" key="1">
    <citation type="journal article" date="2017" name="Nat. Ecol. Evol.">
        <title>Genome expansion and lineage-specific genetic innovations in the forest pathogenic fungi Armillaria.</title>
        <authorList>
            <person name="Sipos G."/>
            <person name="Prasanna A.N."/>
            <person name="Walter M.C."/>
            <person name="O'Connor E."/>
            <person name="Balint B."/>
            <person name="Krizsan K."/>
            <person name="Kiss B."/>
            <person name="Hess J."/>
            <person name="Varga T."/>
            <person name="Slot J."/>
            <person name="Riley R."/>
            <person name="Boka B."/>
            <person name="Rigling D."/>
            <person name="Barry K."/>
            <person name="Lee J."/>
            <person name="Mihaltcheva S."/>
            <person name="LaButti K."/>
            <person name="Lipzen A."/>
            <person name="Waldron R."/>
            <person name="Moloney N.M."/>
            <person name="Sperisen C."/>
            <person name="Kredics L."/>
            <person name="Vagvoelgyi C."/>
            <person name="Patrignani A."/>
            <person name="Fitzpatrick D."/>
            <person name="Nagy I."/>
            <person name="Doyle S."/>
            <person name="Anderson J.B."/>
            <person name="Grigoriev I.V."/>
            <person name="Gueldener U."/>
            <person name="Muensterkoetter M."/>
            <person name="Nagy L.G."/>
        </authorList>
    </citation>
    <scope>NUCLEOTIDE SEQUENCE [LARGE SCALE GENOMIC DNA]</scope>
    <source>
        <strain evidence="3">C18/9</strain>
    </source>
</reference>
<dbReference type="InterPro" id="IPR011009">
    <property type="entry name" value="Kinase-like_dom_sf"/>
</dbReference>
<evidence type="ECO:0000313" key="2">
    <source>
        <dbReference type="EMBL" id="SJL11627.1"/>
    </source>
</evidence>
<keyword evidence="3" id="KW-1185">Reference proteome</keyword>
<dbReference type="OrthoDB" id="8300194at2759"/>
<organism evidence="2 3">
    <name type="scientific">Armillaria ostoyae</name>
    <name type="common">Armillaria root rot fungus</name>
    <dbReference type="NCBI Taxonomy" id="47428"/>
    <lineage>
        <taxon>Eukaryota</taxon>
        <taxon>Fungi</taxon>
        <taxon>Dikarya</taxon>
        <taxon>Basidiomycota</taxon>
        <taxon>Agaricomycotina</taxon>
        <taxon>Agaricomycetes</taxon>
        <taxon>Agaricomycetidae</taxon>
        <taxon>Agaricales</taxon>
        <taxon>Marasmiineae</taxon>
        <taxon>Physalacriaceae</taxon>
        <taxon>Armillaria</taxon>
    </lineage>
</organism>
<name>A0A284RS95_ARMOS</name>
<dbReference type="AlphaFoldDB" id="A0A284RS95"/>
<accession>A0A284RS95</accession>
<dbReference type="InterPro" id="IPR002575">
    <property type="entry name" value="Aminoglycoside_PTrfase"/>
</dbReference>
<dbReference type="OMA" id="WFEGANM"/>
<evidence type="ECO:0000259" key="1">
    <source>
        <dbReference type="Pfam" id="PF01636"/>
    </source>
</evidence>